<dbReference type="AlphaFoldDB" id="A0A0F9BW52"/>
<protein>
    <submittedName>
        <fullName evidence="1">Uncharacterized protein</fullName>
    </submittedName>
</protein>
<dbReference type="Gene3D" id="2.60.120.1140">
    <property type="entry name" value="Protein of unknown function DUF192"/>
    <property type="match status" value="1"/>
</dbReference>
<dbReference type="Pfam" id="PF02643">
    <property type="entry name" value="DUF192"/>
    <property type="match status" value="1"/>
</dbReference>
<accession>A0A0F9BW52</accession>
<organism evidence="1">
    <name type="scientific">marine sediment metagenome</name>
    <dbReference type="NCBI Taxonomy" id="412755"/>
    <lineage>
        <taxon>unclassified sequences</taxon>
        <taxon>metagenomes</taxon>
        <taxon>ecological metagenomes</taxon>
    </lineage>
</organism>
<reference evidence="1" key="1">
    <citation type="journal article" date="2015" name="Nature">
        <title>Complex archaea that bridge the gap between prokaryotes and eukaryotes.</title>
        <authorList>
            <person name="Spang A."/>
            <person name="Saw J.H."/>
            <person name="Jorgensen S.L."/>
            <person name="Zaremba-Niedzwiedzka K."/>
            <person name="Martijn J."/>
            <person name="Lind A.E."/>
            <person name="van Eijk R."/>
            <person name="Schleper C."/>
            <person name="Guy L."/>
            <person name="Ettema T.J."/>
        </authorList>
    </citation>
    <scope>NUCLEOTIDE SEQUENCE</scope>
</reference>
<dbReference type="PANTHER" id="PTHR37953">
    <property type="entry name" value="UPF0127 PROTEIN MJ1496"/>
    <property type="match status" value="1"/>
</dbReference>
<dbReference type="InterPro" id="IPR038695">
    <property type="entry name" value="Saro_0823-like_sf"/>
</dbReference>
<sequence length="179" mass="18988">MAEKRTVLIGDNEWLVSVMASAAELTAGLSGVASILAGNGMLFDMGSDQGSISINMADMLFSLDIVFINSEHGVVGILREVEPGEAVAFDAGAGNGARYFLEVNAEEAEGVSVGDIHRYLCSHTGVVDVQGTGSRRVVPRKGIVCRCLVENEIVSELNVARGEEIKHVVTSNRNNQIPT</sequence>
<dbReference type="PANTHER" id="PTHR37953:SF1">
    <property type="entry name" value="UPF0127 PROTEIN MJ1496"/>
    <property type="match status" value="1"/>
</dbReference>
<dbReference type="InterPro" id="IPR003795">
    <property type="entry name" value="DUF192"/>
</dbReference>
<dbReference type="EMBL" id="LAZR01038977">
    <property type="protein sequence ID" value="KKL18157.1"/>
    <property type="molecule type" value="Genomic_DNA"/>
</dbReference>
<gene>
    <name evidence="1" type="ORF">LCGC14_2478320</name>
</gene>
<name>A0A0F9BW52_9ZZZZ</name>
<comment type="caution">
    <text evidence="1">The sequence shown here is derived from an EMBL/GenBank/DDBJ whole genome shotgun (WGS) entry which is preliminary data.</text>
</comment>
<proteinExistence type="predicted"/>
<evidence type="ECO:0000313" key="1">
    <source>
        <dbReference type="EMBL" id="KKL18157.1"/>
    </source>
</evidence>